<comment type="caution">
    <text evidence="3">The sequence shown here is derived from an EMBL/GenBank/DDBJ whole genome shotgun (WGS) entry which is preliminary data.</text>
</comment>
<dbReference type="EMBL" id="MU865338">
    <property type="protein sequence ID" value="KAK4226994.1"/>
    <property type="molecule type" value="Genomic_DNA"/>
</dbReference>
<proteinExistence type="predicted"/>
<evidence type="ECO:0000313" key="4">
    <source>
        <dbReference type="Proteomes" id="UP001301958"/>
    </source>
</evidence>
<protein>
    <submittedName>
        <fullName evidence="3">Uncharacterized protein</fullName>
    </submittedName>
</protein>
<feature type="region of interest" description="Disordered" evidence="1">
    <location>
        <begin position="333"/>
        <end position="368"/>
    </location>
</feature>
<organism evidence="3 4">
    <name type="scientific">Podospora fimiseda</name>
    <dbReference type="NCBI Taxonomy" id="252190"/>
    <lineage>
        <taxon>Eukaryota</taxon>
        <taxon>Fungi</taxon>
        <taxon>Dikarya</taxon>
        <taxon>Ascomycota</taxon>
        <taxon>Pezizomycotina</taxon>
        <taxon>Sordariomycetes</taxon>
        <taxon>Sordariomycetidae</taxon>
        <taxon>Sordariales</taxon>
        <taxon>Podosporaceae</taxon>
        <taxon>Podospora</taxon>
    </lineage>
</organism>
<dbReference type="Proteomes" id="UP001301958">
    <property type="component" value="Unassembled WGS sequence"/>
</dbReference>
<keyword evidence="2" id="KW-0472">Membrane</keyword>
<sequence>MVILGPLTTAYEFPASCSSVATQVFLVASATQQTNTAATRTLVQGPLFTDDPECFPKSYQPEPTNYYSPGFCPTGYTTACSSIETAKQETAVACCPEGNLKYTCGVNGNQVSLGCTTTWGGGGAALSIEAVIPGGSTTGFDAPTGGISAHGIHVRFRAGDPTAVSTSRPPPSATDPPPVVYVPTETGKKSSGLSSTAIIGIGVGAGLAFFIAVTSLCFFIYMRRKKRQSRDASDVYGPEPQIPREGPPPVPPKELSHTPVSYRAIPPPMYELSEEVSPRLPPSEFMKRANTASPASGMSSPVGTFNDRGESGVMYGVGVMVPIPPTPPVELEAEVPAEGSVDRRGAASPESGRSAWTENKQVSKQSFV</sequence>
<feature type="region of interest" description="Disordered" evidence="1">
    <location>
        <begin position="160"/>
        <end position="192"/>
    </location>
</feature>
<gene>
    <name evidence="3" type="ORF">QBC38DRAFT_209622</name>
</gene>
<keyword evidence="2" id="KW-0812">Transmembrane</keyword>
<keyword evidence="4" id="KW-1185">Reference proteome</keyword>
<feature type="region of interest" description="Disordered" evidence="1">
    <location>
        <begin position="229"/>
        <end position="257"/>
    </location>
</feature>
<feature type="compositionally biased region" description="Pro residues" evidence="1">
    <location>
        <begin position="168"/>
        <end position="180"/>
    </location>
</feature>
<reference evidence="3" key="1">
    <citation type="journal article" date="2023" name="Mol. Phylogenet. Evol.">
        <title>Genome-scale phylogeny and comparative genomics of the fungal order Sordariales.</title>
        <authorList>
            <person name="Hensen N."/>
            <person name="Bonometti L."/>
            <person name="Westerberg I."/>
            <person name="Brannstrom I.O."/>
            <person name="Guillou S."/>
            <person name="Cros-Aarteil S."/>
            <person name="Calhoun S."/>
            <person name="Haridas S."/>
            <person name="Kuo A."/>
            <person name="Mondo S."/>
            <person name="Pangilinan J."/>
            <person name="Riley R."/>
            <person name="LaButti K."/>
            <person name="Andreopoulos B."/>
            <person name="Lipzen A."/>
            <person name="Chen C."/>
            <person name="Yan M."/>
            <person name="Daum C."/>
            <person name="Ng V."/>
            <person name="Clum A."/>
            <person name="Steindorff A."/>
            <person name="Ohm R.A."/>
            <person name="Martin F."/>
            <person name="Silar P."/>
            <person name="Natvig D.O."/>
            <person name="Lalanne C."/>
            <person name="Gautier V."/>
            <person name="Ament-Velasquez S.L."/>
            <person name="Kruys A."/>
            <person name="Hutchinson M.I."/>
            <person name="Powell A.J."/>
            <person name="Barry K."/>
            <person name="Miller A.N."/>
            <person name="Grigoriev I.V."/>
            <person name="Debuchy R."/>
            <person name="Gladieux P."/>
            <person name="Hiltunen Thoren M."/>
            <person name="Johannesson H."/>
        </authorList>
    </citation>
    <scope>NUCLEOTIDE SEQUENCE</scope>
    <source>
        <strain evidence="3">CBS 990.96</strain>
    </source>
</reference>
<feature type="compositionally biased region" description="Polar residues" evidence="1">
    <location>
        <begin position="354"/>
        <end position="368"/>
    </location>
</feature>
<accession>A0AAN7BP90</accession>
<keyword evidence="2" id="KW-1133">Transmembrane helix</keyword>
<name>A0AAN7BP90_9PEZI</name>
<evidence type="ECO:0000256" key="1">
    <source>
        <dbReference type="SAM" id="MobiDB-lite"/>
    </source>
</evidence>
<dbReference type="AlphaFoldDB" id="A0AAN7BP90"/>
<evidence type="ECO:0000256" key="2">
    <source>
        <dbReference type="SAM" id="Phobius"/>
    </source>
</evidence>
<dbReference type="CDD" id="cd12087">
    <property type="entry name" value="TM_EGFR-like"/>
    <property type="match status" value="1"/>
</dbReference>
<reference evidence="3" key="2">
    <citation type="submission" date="2023-05" db="EMBL/GenBank/DDBJ databases">
        <authorList>
            <consortium name="Lawrence Berkeley National Laboratory"/>
            <person name="Steindorff A."/>
            <person name="Hensen N."/>
            <person name="Bonometti L."/>
            <person name="Westerberg I."/>
            <person name="Brannstrom I.O."/>
            <person name="Guillou S."/>
            <person name="Cros-Aarteil S."/>
            <person name="Calhoun S."/>
            <person name="Haridas S."/>
            <person name="Kuo A."/>
            <person name="Mondo S."/>
            <person name="Pangilinan J."/>
            <person name="Riley R."/>
            <person name="Labutti K."/>
            <person name="Andreopoulos B."/>
            <person name="Lipzen A."/>
            <person name="Chen C."/>
            <person name="Yanf M."/>
            <person name="Daum C."/>
            <person name="Ng V."/>
            <person name="Clum A."/>
            <person name="Ohm R."/>
            <person name="Martin F."/>
            <person name="Silar P."/>
            <person name="Natvig D."/>
            <person name="Lalanne C."/>
            <person name="Gautier V."/>
            <person name="Ament-Velasquez S.L."/>
            <person name="Kruys A."/>
            <person name="Hutchinson M.I."/>
            <person name="Powell A.J."/>
            <person name="Barry K."/>
            <person name="Miller A.N."/>
            <person name="Grigoriev I.V."/>
            <person name="Debuchy R."/>
            <person name="Gladieux P."/>
            <person name="Thoren M.H."/>
            <person name="Johannesson H."/>
        </authorList>
    </citation>
    <scope>NUCLEOTIDE SEQUENCE</scope>
    <source>
        <strain evidence="3">CBS 990.96</strain>
    </source>
</reference>
<evidence type="ECO:0000313" key="3">
    <source>
        <dbReference type="EMBL" id="KAK4226994.1"/>
    </source>
</evidence>
<feature type="transmembrane region" description="Helical" evidence="2">
    <location>
        <begin position="197"/>
        <end position="221"/>
    </location>
</feature>